<dbReference type="EMBL" id="JH431246">
    <property type="status" value="NOT_ANNOTATED_CDS"/>
    <property type="molecule type" value="Genomic_DNA"/>
</dbReference>
<evidence type="ECO:0000256" key="2">
    <source>
        <dbReference type="SAM" id="MobiDB-lite"/>
    </source>
</evidence>
<evidence type="ECO:0000256" key="1">
    <source>
        <dbReference type="SAM" id="Coils"/>
    </source>
</evidence>
<accession>T1IP62</accession>
<keyword evidence="1" id="KW-0175">Coiled coil</keyword>
<evidence type="ECO:0000313" key="4">
    <source>
        <dbReference type="Proteomes" id="UP000014500"/>
    </source>
</evidence>
<evidence type="ECO:0000313" key="3">
    <source>
        <dbReference type="EnsemblMetazoa" id="SMAR002807-PA"/>
    </source>
</evidence>
<protein>
    <submittedName>
        <fullName evidence="3">Uncharacterized protein</fullName>
    </submittedName>
</protein>
<feature type="coiled-coil region" evidence="1">
    <location>
        <begin position="227"/>
        <end position="404"/>
    </location>
</feature>
<dbReference type="PhylomeDB" id="T1IP62"/>
<dbReference type="AlphaFoldDB" id="T1IP62"/>
<sequence length="463" mass="52737">MRGVSPCVTPNVKFIYLNLTPDGRFRINNKIGANLLMENSNQLVNSASSDELHSSNLSTEEIEVKNRIRKKSIGKNGVHAKLTRTLKETRTNLINMDQMLVKFRGQSKMSEPVNFTGTRPRGRRTASVPPPLRISNCQLCGGDNSQQPRCQSVDNFETVNLIKSVKVPELSSRHSQSMQDLRIAPPSPLPVSKETPSFIPYPKMEESTGDALNSARGSEISLASATVEEMRSDIISLKNQLQKLELSGQIHSQHSLLYQQVEMKDRVISDMTQHLQDLSSKLEMSEEQRCQLLLKLEDTLRTSLDVGSEAEKFAAEVKRVEEMAAEVQADKDRLRRRARKIVLELKEKCKQYLSETQRLKDREWEMEQKCTQAMQENGVLARQITGLQERLQESIIEIQNFKTKADDIQQSSQRRDVELIELKAVHQEVQKTVQNHKDVNHKLVNNNEVLKNKVESLQNEKTT</sequence>
<dbReference type="Proteomes" id="UP000014500">
    <property type="component" value="Unassembled WGS sequence"/>
</dbReference>
<dbReference type="HOGENOM" id="CLU_590978_0_0_1"/>
<organism evidence="3 4">
    <name type="scientific">Strigamia maritima</name>
    <name type="common">European centipede</name>
    <name type="synonym">Geophilus maritimus</name>
    <dbReference type="NCBI Taxonomy" id="126957"/>
    <lineage>
        <taxon>Eukaryota</taxon>
        <taxon>Metazoa</taxon>
        <taxon>Ecdysozoa</taxon>
        <taxon>Arthropoda</taxon>
        <taxon>Myriapoda</taxon>
        <taxon>Chilopoda</taxon>
        <taxon>Pleurostigmophora</taxon>
        <taxon>Geophilomorpha</taxon>
        <taxon>Linotaeniidae</taxon>
        <taxon>Strigamia</taxon>
    </lineage>
</organism>
<feature type="region of interest" description="Disordered" evidence="2">
    <location>
        <begin position="171"/>
        <end position="193"/>
    </location>
</feature>
<name>T1IP62_STRMM</name>
<reference evidence="4" key="1">
    <citation type="submission" date="2011-05" db="EMBL/GenBank/DDBJ databases">
        <authorList>
            <person name="Richards S.R."/>
            <person name="Qu J."/>
            <person name="Jiang H."/>
            <person name="Jhangiani S.N."/>
            <person name="Agravi P."/>
            <person name="Goodspeed R."/>
            <person name="Gross S."/>
            <person name="Mandapat C."/>
            <person name="Jackson L."/>
            <person name="Mathew T."/>
            <person name="Pu L."/>
            <person name="Thornton R."/>
            <person name="Saada N."/>
            <person name="Wilczek-Boney K.B."/>
            <person name="Lee S."/>
            <person name="Kovar C."/>
            <person name="Wu Y."/>
            <person name="Scherer S.E."/>
            <person name="Worley K.C."/>
            <person name="Muzny D.M."/>
            <person name="Gibbs R."/>
        </authorList>
    </citation>
    <scope>NUCLEOTIDE SEQUENCE</scope>
    <source>
        <strain evidence="4">Brora</strain>
    </source>
</reference>
<dbReference type="EnsemblMetazoa" id="SMAR002807-RA">
    <property type="protein sequence ID" value="SMAR002807-PA"/>
    <property type="gene ID" value="SMAR002807"/>
</dbReference>
<reference evidence="3" key="2">
    <citation type="submission" date="2015-02" db="UniProtKB">
        <authorList>
            <consortium name="EnsemblMetazoa"/>
        </authorList>
    </citation>
    <scope>IDENTIFICATION</scope>
</reference>
<proteinExistence type="predicted"/>
<feature type="coiled-coil region" evidence="1">
    <location>
        <begin position="433"/>
        <end position="460"/>
    </location>
</feature>
<keyword evidence="4" id="KW-1185">Reference proteome</keyword>
<feature type="region of interest" description="Disordered" evidence="2">
    <location>
        <begin position="111"/>
        <end position="130"/>
    </location>
</feature>